<comment type="subcellular location">
    <subcellularLocation>
        <location evidence="2">Cytoplasm</location>
    </subcellularLocation>
</comment>
<dbReference type="Proteomes" id="UP000244817">
    <property type="component" value="Unassembled WGS sequence"/>
</dbReference>
<dbReference type="RefSeq" id="WP_108640916.1">
    <property type="nucleotide sequence ID" value="NZ_QCYG01000005.1"/>
</dbReference>
<dbReference type="Pfam" id="PF03932">
    <property type="entry name" value="CutC"/>
    <property type="match status" value="1"/>
</dbReference>
<dbReference type="InterPro" id="IPR036822">
    <property type="entry name" value="CutC-like_dom_sf"/>
</dbReference>
<name>A0A2T7FXA2_9RHOB</name>
<evidence type="ECO:0000256" key="2">
    <source>
        <dbReference type="HAMAP-Rule" id="MF_00795"/>
    </source>
</evidence>
<dbReference type="HAMAP" id="MF_00795">
    <property type="entry name" value="CutC"/>
    <property type="match status" value="1"/>
</dbReference>
<gene>
    <name evidence="2" type="primary">cutC</name>
    <name evidence="3" type="ORF">DC363_09540</name>
</gene>
<evidence type="ECO:0000256" key="1">
    <source>
        <dbReference type="ARBA" id="ARBA00007768"/>
    </source>
</evidence>
<dbReference type="AlphaFoldDB" id="A0A2T7FXA2"/>
<dbReference type="PANTHER" id="PTHR12598:SF0">
    <property type="entry name" value="COPPER HOMEOSTASIS PROTEIN CUTC HOMOLOG"/>
    <property type="match status" value="1"/>
</dbReference>
<comment type="caution">
    <text evidence="2">Once thought to be involved in copper homeostasis, experiments in E.coli have shown this is not the case.</text>
</comment>
<dbReference type="GO" id="GO:0005737">
    <property type="term" value="C:cytoplasm"/>
    <property type="evidence" value="ECO:0007669"/>
    <property type="project" value="UniProtKB-SubCell"/>
</dbReference>
<protein>
    <recommendedName>
        <fullName evidence="2">PF03932 family protein CutC</fullName>
    </recommendedName>
</protein>
<sequence length="241" mass="24738">MSQTVPATLEVCIEEATALAACEAGADRIELCSALALGGLTPSRGLMEAARRSPLPVHAMIRPRDGDFEFSAAEVAVMEADIDAVRDAGLEGVVLGAMQGEGLDLQTMARLRDAAGGLACTLHRAIDLMPDPFTALEQVIDLGFVRVLTSGGARQACDGLGRLAALQEVAGGRIEIMAGSGLTPDNVARVADRTGIRSFHASCAVPLAVADNIAAFGFAAASRKRTDASAIAAMKAALAPL</sequence>
<reference evidence="3 4" key="1">
    <citation type="submission" date="2018-04" db="EMBL/GenBank/DDBJ databases">
        <title>Pelagivirga bohaiensis gen. nov., sp. nov., a bacterium isolated from the Bohai Sea.</title>
        <authorList>
            <person name="Ji X."/>
        </authorList>
    </citation>
    <scope>NUCLEOTIDE SEQUENCE [LARGE SCALE GENOMIC DNA]</scope>
    <source>
        <strain evidence="3 4">BH-SD16</strain>
    </source>
</reference>
<dbReference type="GO" id="GO:0005507">
    <property type="term" value="F:copper ion binding"/>
    <property type="evidence" value="ECO:0007669"/>
    <property type="project" value="TreeGrafter"/>
</dbReference>
<accession>A0A2T7FXA2</accession>
<evidence type="ECO:0000313" key="3">
    <source>
        <dbReference type="EMBL" id="PVA06758.1"/>
    </source>
</evidence>
<dbReference type="EMBL" id="QCYG01000005">
    <property type="protein sequence ID" value="PVA06758.1"/>
    <property type="molecule type" value="Genomic_DNA"/>
</dbReference>
<dbReference type="OrthoDB" id="9815677at2"/>
<dbReference type="InterPro" id="IPR005627">
    <property type="entry name" value="CutC-like"/>
</dbReference>
<dbReference type="SUPFAM" id="SSF110395">
    <property type="entry name" value="CutC-like"/>
    <property type="match status" value="1"/>
</dbReference>
<keyword evidence="2" id="KW-0963">Cytoplasm</keyword>
<comment type="caution">
    <text evidence="3">The sequence shown here is derived from an EMBL/GenBank/DDBJ whole genome shotgun (WGS) entry which is preliminary data.</text>
</comment>
<evidence type="ECO:0000313" key="4">
    <source>
        <dbReference type="Proteomes" id="UP000244817"/>
    </source>
</evidence>
<comment type="similarity">
    <text evidence="1 2">Belongs to the CutC family.</text>
</comment>
<organism evidence="3 4">
    <name type="scientific">Thalassorhabdomicrobium marinisediminis</name>
    <dbReference type="NCBI Taxonomy" id="2170577"/>
    <lineage>
        <taxon>Bacteria</taxon>
        <taxon>Pseudomonadati</taxon>
        <taxon>Pseudomonadota</taxon>
        <taxon>Alphaproteobacteria</taxon>
        <taxon>Rhodobacterales</taxon>
        <taxon>Paracoccaceae</taxon>
        <taxon>Thalassorhabdomicrobium</taxon>
    </lineage>
</organism>
<dbReference type="Gene3D" id="3.20.20.380">
    <property type="entry name" value="Copper homeostasis (CutC) domain"/>
    <property type="match status" value="1"/>
</dbReference>
<dbReference type="PANTHER" id="PTHR12598">
    <property type="entry name" value="COPPER HOMEOSTASIS PROTEIN CUTC"/>
    <property type="match status" value="1"/>
</dbReference>
<keyword evidence="4" id="KW-1185">Reference proteome</keyword>
<proteinExistence type="inferred from homology"/>